<keyword evidence="3 7" id="KW-1133">Transmembrane helix</keyword>
<feature type="transmembrane region" description="Helical" evidence="7">
    <location>
        <begin position="21"/>
        <end position="40"/>
    </location>
</feature>
<proteinExistence type="inferred from homology"/>
<feature type="transmembrane region" description="Helical" evidence="7">
    <location>
        <begin position="96"/>
        <end position="119"/>
    </location>
</feature>
<dbReference type="AlphaFoldDB" id="A0A4Z1E4S1"/>
<dbReference type="PANTHER" id="PTHR33048">
    <property type="entry name" value="PTH11-LIKE INTEGRAL MEMBRANE PROTEIN (AFU_ORTHOLOGUE AFUA_5G11245)"/>
    <property type="match status" value="1"/>
</dbReference>
<feature type="compositionally biased region" description="Polar residues" evidence="6">
    <location>
        <begin position="332"/>
        <end position="344"/>
    </location>
</feature>
<accession>A0A4Z1E4S1</accession>
<evidence type="ECO:0000256" key="3">
    <source>
        <dbReference type="ARBA" id="ARBA00022989"/>
    </source>
</evidence>
<dbReference type="PANTHER" id="PTHR33048:SF146">
    <property type="entry name" value="INTEGRAL MEMBRANE PROTEIN"/>
    <property type="match status" value="1"/>
</dbReference>
<comment type="caution">
    <text evidence="9">The sequence shown here is derived from an EMBL/GenBank/DDBJ whole genome shotgun (WGS) entry which is preliminary data.</text>
</comment>
<comment type="similarity">
    <text evidence="5">Belongs to the SAT4 family.</text>
</comment>
<reference evidence="9 10" key="1">
    <citation type="submission" date="2017-12" db="EMBL/GenBank/DDBJ databases">
        <title>Comparative genomics of Botrytis spp.</title>
        <authorList>
            <person name="Valero-Jimenez C.A."/>
            <person name="Tapia P."/>
            <person name="Veloso J."/>
            <person name="Silva-Moreno E."/>
            <person name="Staats M."/>
            <person name="Valdes J.H."/>
            <person name="Van Kan J.A.L."/>
        </authorList>
    </citation>
    <scope>NUCLEOTIDE SEQUENCE [LARGE SCALE GENOMIC DNA]</scope>
    <source>
        <strain evidence="9 10">Bt9001</strain>
    </source>
</reference>
<evidence type="ECO:0000256" key="1">
    <source>
        <dbReference type="ARBA" id="ARBA00004141"/>
    </source>
</evidence>
<feature type="domain" description="Rhodopsin" evidence="8">
    <location>
        <begin position="36"/>
        <end position="280"/>
    </location>
</feature>
<dbReference type="Pfam" id="PF20684">
    <property type="entry name" value="Fung_rhodopsin"/>
    <property type="match status" value="1"/>
</dbReference>
<keyword evidence="4 7" id="KW-0472">Membrane</keyword>
<keyword evidence="10" id="KW-1185">Reference proteome</keyword>
<evidence type="ECO:0000313" key="10">
    <source>
        <dbReference type="Proteomes" id="UP000297777"/>
    </source>
</evidence>
<evidence type="ECO:0000256" key="2">
    <source>
        <dbReference type="ARBA" id="ARBA00022692"/>
    </source>
</evidence>
<feature type="region of interest" description="Disordered" evidence="6">
    <location>
        <begin position="307"/>
        <end position="350"/>
    </location>
</feature>
<dbReference type="EMBL" id="PQXH01000325">
    <property type="protein sequence ID" value="TGO07105.1"/>
    <property type="molecule type" value="Genomic_DNA"/>
</dbReference>
<organism evidence="9 10">
    <name type="scientific">Botrytis tulipae</name>
    <dbReference type="NCBI Taxonomy" id="87230"/>
    <lineage>
        <taxon>Eukaryota</taxon>
        <taxon>Fungi</taxon>
        <taxon>Dikarya</taxon>
        <taxon>Ascomycota</taxon>
        <taxon>Pezizomycotina</taxon>
        <taxon>Leotiomycetes</taxon>
        <taxon>Helotiales</taxon>
        <taxon>Sclerotiniaceae</taxon>
        <taxon>Botrytis</taxon>
    </lineage>
</organism>
<protein>
    <recommendedName>
        <fullName evidence="8">Rhodopsin domain-containing protein</fullName>
    </recommendedName>
</protein>
<sequence>MGANFQSSSNGDINIGWKLEVGTTVTFLSAAIVVALRCFTRLKYSERGWDDYLMVFALLQALIATVIDFVAVHYGLGRHTSYVKYNEAVHQQYYNLLAQVFCVQALSFAKMAIVVSYLRVIHGTGIRIHQILLWTLGILVFIVNTMVIITFYTACTPIEKSWNPLIKGTCWTIDKKLGFFLLQGAFSAFSDFFLAFYPFFFLHKLQLRRRIKALVLCLMGLGTVTGIFAIIRTVQIGAQLHPPPNQQPDTFSTVLGLTWSGMERNIAILLGSVPALNALVAPATRLMSQTLVSSSLKFRSARSQSYQLSDVPQSGKLTSNTSERQKSEIESTRSTGTRNFNTSEECIFPM</sequence>
<feature type="compositionally biased region" description="Polar residues" evidence="6">
    <location>
        <begin position="307"/>
        <end position="322"/>
    </location>
</feature>
<evidence type="ECO:0000259" key="8">
    <source>
        <dbReference type="Pfam" id="PF20684"/>
    </source>
</evidence>
<feature type="transmembrane region" description="Helical" evidence="7">
    <location>
        <begin position="131"/>
        <end position="154"/>
    </location>
</feature>
<comment type="subcellular location">
    <subcellularLocation>
        <location evidence="1">Membrane</location>
        <topology evidence="1">Multi-pass membrane protein</topology>
    </subcellularLocation>
</comment>
<gene>
    <name evidence="9" type="ORF">BTUL_0327g00030</name>
</gene>
<dbReference type="Proteomes" id="UP000297777">
    <property type="component" value="Unassembled WGS sequence"/>
</dbReference>
<evidence type="ECO:0000256" key="4">
    <source>
        <dbReference type="ARBA" id="ARBA00023136"/>
    </source>
</evidence>
<feature type="transmembrane region" description="Helical" evidence="7">
    <location>
        <begin position="213"/>
        <end position="234"/>
    </location>
</feature>
<dbReference type="InterPro" id="IPR052337">
    <property type="entry name" value="SAT4-like"/>
</dbReference>
<feature type="transmembrane region" description="Helical" evidence="7">
    <location>
        <begin position="52"/>
        <end position="76"/>
    </location>
</feature>
<dbReference type="OrthoDB" id="3489615at2759"/>
<evidence type="ECO:0000256" key="6">
    <source>
        <dbReference type="SAM" id="MobiDB-lite"/>
    </source>
</evidence>
<evidence type="ECO:0000313" key="9">
    <source>
        <dbReference type="EMBL" id="TGO07105.1"/>
    </source>
</evidence>
<keyword evidence="2 7" id="KW-0812">Transmembrane</keyword>
<evidence type="ECO:0000256" key="5">
    <source>
        <dbReference type="ARBA" id="ARBA00038359"/>
    </source>
</evidence>
<dbReference type="GO" id="GO:0016020">
    <property type="term" value="C:membrane"/>
    <property type="evidence" value="ECO:0007669"/>
    <property type="project" value="UniProtKB-SubCell"/>
</dbReference>
<name>A0A4Z1E4S1_9HELO</name>
<feature type="transmembrane region" description="Helical" evidence="7">
    <location>
        <begin position="177"/>
        <end position="201"/>
    </location>
</feature>
<evidence type="ECO:0000256" key="7">
    <source>
        <dbReference type="SAM" id="Phobius"/>
    </source>
</evidence>
<dbReference type="InterPro" id="IPR049326">
    <property type="entry name" value="Rhodopsin_dom_fungi"/>
</dbReference>